<comment type="subcellular location">
    <subcellularLocation>
        <location evidence="1">Mitochondrion</location>
    </subcellularLocation>
</comment>
<dbReference type="Proteomes" id="UP000751190">
    <property type="component" value="Unassembled WGS sequence"/>
</dbReference>
<keyword evidence="5" id="KW-0687">Ribonucleoprotein</keyword>
<dbReference type="PANTHER" id="PTHR13362">
    <property type="entry name" value="MITOCHONDRIAL RIBOSOMAL PROTEIN S33"/>
    <property type="match status" value="1"/>
</dbReference>
<feature type="region of interest" description="Disordered" evidence="7">
    <location>
        <begin position="89"/>
        <end position="116"/>
    </location>
</feature>
<reference evidence="8" key="1">
    <citation type="submission" date="2021-05" db="EMBL/GenBank/DDBJ databases">
        <title>The genome of the haptophyte Pavlova lutheri (Diacronema luteri, Pavlovales) - a model for lipid biosynthesis in eukaryotic algae.</title>
        <authorList>
            <person name="Hulatt C.J."/>
            <person name="Posewitz M.C."/>
        </authorList>
    </citation>
    <scope>NUCLEOTIDE SEQUENCE</scope>
    <source>
        <strain evidence="8">NIVA-4/92</strain>
    </source>
</reference>
<comment type="caution">
    <text evidence="8">The sequence shown here is derived from an EMBL/GenBank/DDBJ whole genome shotgun (WGS) entry which is preliminary data.</text>
</comment>
<dbReference type="GO" id="GO:1990904">
    <property type="term" value="C:ribonucleoprotein complex"/>
    <property type="evidence" value="ECO:0007669"/>
    <property type="project" value="UniProtKB-KW"/>
</dbReference>
<evidence type="ECO:0000256" key="3">
    <source>
        <dbReference type="ARBA" id="ARBA00022980"/>
    </source>
</evidence>
<feature type="compositionally biased region" description="Basic residues" evidence="7">
    <location>
        <begin position="107"/>
        <end position="116"/>
    </location>
</feature>
<organism evidence="8 9">
    <name type="scientific">Diacronema lutheri</name>
    <name type="common">Unicellular marine alga</name>
    <name type="synonym">Monochrysis lutheri</name>
    <dbReference type="NCBI Taxonomy" id="2081491"/>
    <lineage>
        <taxon>Eukaryota</taxon>
        <taxon>Haptista</taxon>
        <taxon>Haptophyta</taxon>
        <taxon>Pavlovophyceae</taxon>
        <taxon>Pavlovales</taxon>
        <taxon>Pavlovaceae</taxon>
        <taxon>Diacronema</taxon>
    </lineage>
</organism>
<evidence type="ECO:0000256" key="5">
    <source>
        <dbReference type="ARBA" id="ARBA00023274"/>
    </source>
</evidence>
<dbReference type="Pfam" id="PF08293">
    <property type="entry name" value="MRP-S33"/>
    <property type="match status" value="1"/>
</dbReference>
<gene>
    <name evidence="8" type="ORF">KFE25_013423</name>
</gene>
<keyword evidence="9" id="KW-1185">Reference proteome</keyword>
<proteinExistence type="inferred from homology"/>
<protein>
    <recommendedName>
        <fullName evidence="6">Small ribosomal subunit protein mS33</fullName>
    </recommendedName>
</protein>
<dbReference type="AlphaFoldDB" id="A0A8J5XZE5"/>
<evidence type="ECO:0000313" key="9">
    <source>
        <dbReference type="Proteomes" id="UP000751190"/>
    </source>
</evidence>
<evidence type="ECO:0000256" key="4">
    <source>
        <dbReference type="ARBA" id="ARBA00023128"/>
    </source>
</evidence>
<evidence type="ECO:0000256" key="2">
    <source>
        <dbReference type="ARBA" id="ARBA00008970"/>
    </source>
</evidence>
<comment type="similarity">
    <text evidence="2">Belongs to the mitochondrion-specific ribosomal protein mS33 family.</text>
</comment>
<dbReference type="PANTHER" id="PTHR13362:SF2">
    <property type="entry name" value="SMALL RIBOSOMAL SUBUNIT PROTEIN MS33"/>
    <property type="match status" value="1"/>
</dbReference>
<evidence type="ECO:0000256" key="7">
    <source>
        <dbReference type="SAM" id="MobiDB-lite"/>
    </source>
</evidence>
<name>A0A8J5XZE5_DIALT</name>
<sequence>MAARVAGSVLRSAASVREARHRIFGDFFNPSNEATGRKHLKKALVDKQIASYYEPYSQATFRNPQRNFLWHMLSIGNERRLLHEIAEGHEQGLNDRARLSKLPPTKGKGKRATRKK</sequence>
<dbReference type="InterPro" id="IPR013219">
    <property type="entry name" value="Ribosomal_mS33"/>
</dbReference>
<dbReference type="EMBL" id="JAGTXO010000004">
    <property type="protein sequence ID" value="KAG8468340.1"/>
    <property type="molecule type" value="Genomic_DNA"/>
</dbReference>
<evidence type="ECO:0000256" key="1">
    <source>
        <dbReference type="ARBA" id="ARBA00004173"/>
    </source>
</evidence>
<dbReference type="GO" id="GO:0005739">
    <property type="term" value="C:mitochondrion"/>
    <property type="evidence" value="ECO:0007669"/>
    <property type="project" value="UniProtKB-SubCell"/>
</dbReference>
<accession>A0A8J5XZE5</accession>
<evidence type="ECO:0000256" key="6">
    <source>
        <dbReference type="ARBA" id="ARBA00035132"/>
    </source>
</evidence>
<keyword evidence="4" id="KW-0496">Mitochondrion</keyword>
<evidence type="ECO:0000313" key="8">
    <source>
        <dbReference type="EMBL" id="KAG8468340.1"/>
    </source>
</evidence>
<keyword evidence="3" id="KW-0689">Ribosomal protein</keyword>
<dbReference type="GO" id="GO:0005840">
    <property type="term" value="C:ribosome"/>
    <property type="evidence" value="ECO:0007669"/>
    <property type="project" value="UniProtKB-KW"/>
</dbReference>
<feature type="compositionally biased region" description="Basic and acidic residues" evidence="7">
    <location>
        <begin position="89"/>
        <end position="98"/>
    </location>
</feature>